<reference evidence="1" key="1">
    <citation type="submission" date="2020-05" db="EMBL/GenBank/DDBJ databases">
        <authorList>
            <person name="Chiriac C."/>
            <person name="Salcher M."/>
            <person name="Ghai R."/>
            <person name="Kavagutti S V."/>
        </authorList>
    </citation>
    <scope>NUCLEOTIDE SEQUENCE</scope>
</reference>
<dbReference type="EMBL" id="LR797120">
    <property type="protein sequence ID" value="CAB4188131.1"/>
    <property type="molecule type" value="Genomic_DNA"/>
</dbReference>
<organism evidence="1">
    <name type="scientific">uncultured Caudovirales phage</name>
    <dbReference type="NCBI Taxonomy" id="2100421"/>
    <lineage>
        <taxon>Viruses</taxon>
        <taxon>Duplodnaviria</taxon>
        <taxon>Heunggongvirae</taxon>
        <taxon>Uroviricota</taxon>
        <taxon>Caudoviricetes</taxon>
        <taxon>Peduoviridae</taxon>
        <taxon>Maltschvirus</taxon>
        <taxon>Maltschvirus maltsch</taxon>
    </lineage>
</organism>
<protein>
    <submittedName>
        <fullName evidence="1">Uncharacterized protein</fullName>
    </submittedName>
</protein>
<evidence type="ECO:0000313" key="1">
    <source>
        <dbReference type="EMBL" id="CAB4188131.1"/>
    </source>
</evidence>
<proteinExistence type="predicted"/>
<name>A0A6J5R3J5_9CAUD</name>
<accession>A0A6J5R3J5</accession>
<sequence>MKNHDCSVRVYNGTYTGHMCSRNAKVERDGAWYCGIHDPEYVAKKNAERDAKWAAKWACKQKQWACADGIKALGNLLLEQVKTGIPVEQGEAEEIARKHGLIA</sequence>
<gene>
    <name evidence="1" type="ORF">UFOVP1165_24</name>
</gene>